<name>A0A0A8ZGH2_ARUDO</name>
<evidence type="ECO:0000313" key="2">
    <source>
        <dbReference type="EMBL" id="JAD38484.1"/>
    </source>
</evidence>
<dbReference type="Pfam" id="PF03478">
    <property type="entry name" value="Beta-prop_KIB1-4"/>
    <property type="match status" value="1"/>
</dbReference>
<protein>
    <recommendedName>
        <fullName evidence="1">KIB1-4 beta-propeller domain-containing protein</fullName>
    </recommendedName>
</protein>
<organism evidence="2">
    <name type="scientific">Arundo donax</name>
    <name type="common">Giant reed</name>
    <name type="synonym">Donax arundinaceus</name>
    <dbReference type="NCBI Taxonomy" id="35708"/>
    <lineage>
        <taxon>Eukaryota</taxon>
        <taxon>Viridiplantae</taxon>
        <taxon>Streptophyta</taxon>
        <taxon>Embryophyta</taxon>
        <taxon>Tracheophyta</taxon>
        <taxon>Spermatophyta</taxon>
        <taxon>Magnoliopsida</taxon>
        <taxon>Liliopsida</taxon>
        <taxon>Poales</taxon>
        <taxon>Poaceae</taxon>
        <taxon>PACMAD clade</taxon>
        <taxon>Arundinoideae</taxon>
        <taxon>Arundineae</taxon>
        <taxon>Arundo</taxon>
    </lineage>
</organism>
<feature type="domain" description="KIB1-4 beta-propeller" evidence="1">
    <location>
        <begin position="1"/>
        <end position="180"/>
    </location>
</feature>
<proteinExistence type="predicted"/>
<accession>A0A0A8ZGH2</accession>
<reference evidence="2" key="2">
    <citation type="journal article" date="2015" name="Data Brief">
        <title>Shoot transcriptome of the giant reed, Arundo donax.</title>
        <authorList>
            <person name="Barrero R.A."/>
            <person name="Guerrero F.D."/>
            <person name="Moolhuijzen P."/>
            <person name="Goolsby J.A."/>
            <person name="Tidwell J."/>
            <person name="Bellgard S.E."/>
            <person name="Bellgard M.I."/>
        </authorList>
    </citation>
    <scope>NUCLEOTIDE SEQUENCE</scope>
    <source>
        <tissue evidence="2">Shoot tissue taken approximately 20 cm above the soil surface</tissue>
    </source>
</reference>
<dbReference type="PANTHER" id="PTHR44586:SF10">
    <property type="entry name" value="DUF295 DOMAIN-CONTAINING PROTEIN"/>
    <property type="match status" value="1"/>
</dbReference>
<dbReference type="AlphaFoldDB" id="A0A0A8ZGH2"/>
<reference evidence="2" key="1">
    <citation type="submission" date="2014-09" db="EMBL/GenBank/DDBJ databases">
        <authorList>
            <person name="Magalhaes I.L.F."/>
            <person name="Oliveira U."/>
            <person name="Santos F.R."/>
            <person name="Vidigal T.H.D.A."/>
            <person name="Brescovit A.D."/>
            <person name="Santos A.J."/>
        </authorList>
    </citation>
    <scope>NUCLEOTIDE SEQUENCE</scope>
    <source>
        <tissue evidence="2">Shoot tissue taken approximately 20 cm above the soil surface</tissue>
    </source>
</reference>
<sequence length="213" mass="24901">MMIHNPFRQLSFARVGGEQWHWITTSPRYAEYSDCIYHDGAFYAMNRQGGIHRYTIAGSFASCEVIFMDTLPYTAYNVYIARASSGDVLQIWRYTDIQEEEPNEMHTNGFEIYKLNFDKQCIVQINTMGDDALFVGHSYTCCLSTKDYPKLLPGHVYFTDDSEYWLIENKNIRRDVGIYNLEDESSHDLVSPQTWLNWPNPIWITPSFTKINQ</sequence>
<evidence type="ECO:0000259" key="1">
    <source>
        <dbReference type="Pfam" id="PF03478"/>
    </source>
</evidence>
<dbReference type="PANTHER" id="PTHR44586">
    <property type="entry name" value="F-BOX DOMAIN CONTAINING PROTEIN, EXPRESSED"/>
    <property type="match status" value="1"/>
</dbReference>
<dbReference type="EMBL" id="GBRH01259411">
    <property type="protein sequence ID" value="JAD38484.1"/>
    <property type="molecule type" value="Transcribed_RNA"/>
</dbReference>
<dbReference type="InterPro" id="IPR005174">
    <property type="entry name" value="KIB1-4_b-propeller"/>
</dbReference>